<evidence type="ECO:0000256" key="1">
    <source>
        <dbReference type="SAM" id="MobiDB-lite"/>
    </source>
</evidence>
<protein>
    <submittedName>
        <fullName evidence="2">RING-H2 finger protein ATL63</fullName>
    </submittedName>
</protein>
<sequence>MQNQLSTRGNLPLRENPLFDEVNNNNLEDPPPPPQLPANINMAHNEKTMREYALPNLDMVQGTMTRPAITANNFEIKPTMIQMIQNNLNNDRRSELESNMLCYTFKYNRLIDDVILLQLFPFSLVDNAFSWLDSQTPGSIMTWDKLTGKFL</sequence>
<dbReference type="Proteomes" id="UP000325315">
    <property type="component" value="Unassembled WGS sequence"/>
</dbReference>
<accession>A0A5B6UVG0</accession>
<dbReference type="EMBL" id="SMMG02000009">
    <property type="protein sequence ID" value="KAA3462050.1"/>
    <property type="molecule type" value="Genomic_DNA"/>
</dbReference>
<evidence type="ECO:0000313" key="2">
    <source>
        <dbReference type="EMBL" id="KAA3462050.1"/>
    </source>
</evidence>
<name>A0A5B6UVG0_9ROSI</name>
<proteinExistence type="predicted"/>
<dbReference type="AlphaFoldDB" id="A0A5B6UVG0"/>
<comment type="caution">
    <text evidence="2">The sequence shown here is derived from an EMBL/GenBank/DDBJ whole genome shotgun (WGS) entry which is preliminary data.</text>
</comment>
<reference evidence="3" key="1">
    <citation type="journal article" date="2019" name="Plant Biotechnol. J.">
        <title>Genome sequencing of the Australian wild diploid species Gossypium australe highlights disease resistance and delayed gland morphogenesis.</title>
        <authorList>
            <person name="Cai Y."/>
            <person name="Cai X."/>
            <person name="Wang Q."/>
            <person name="Wang P."/>
            <person name="Zhang Y."/>
            <person name="Cai C."/>
            <person name="Xu Y."/>
            <person name="Wang K."/>
            <person name="Zhou Z."/>
            <person name="Wang C."/>
            <person name="Geng S."/>
            <person name="Li B."/>
            <person name="Dong Q."/>
            <person name="Hou Y."/>
            <person name="Wang H."/>
            <person name="Ai P."/>
            <person name="Liu Z."/>
            <person name="Yi F."/>
            <person name="Sun M."/>
            <person name="An G."/>
            <person name="Cheng J."/>
            <person name="Zhang Y."/>
            <person name="Shi Q."/>
            <person name="Xie Y."/>
            <person name="Shi X."/>
            <person name="Chang Y."/>
            <person name="Huang F."/>
            <person name="Chen Y."/>
            <person name="Hong S."/>
            <person name="Mi L."/>
            <person name="Sun Q."/>
            <person name="Zhang L."/>
            <person name="Zhou B."/>
            <person name="Peng R."/>
            <person name="Zhang X."/>
            <person name="Liu F."/>
        </authorList>
    </citation>
    <scope>NUCLEOTIDE SEQUENCE [LARGE SCALE GENOMIC DNA]</scope>
    <source>
        <strain evidence="3">cv. PA1801</strain>
    </source>
</reference>
<keyword evidence="3" id="KW-1185">Reference proteome</keyword>
<gene>
    <name evidence="2" type="ORF">EPI10_028575</name>
</gene>
<evidence type="ECO:0000313" key="3">
    <source>
        <dbReference type="Proteomes" id="UP000325315"/>
    </source>
</evidence>
<organism evidence="2 3">
    <name type="scientific">Gossypium australe</name>
    <dbReference type="NCBI Taxonomy" id="47621"/>
    <lineage>
        <taxon>Eukaryota</taxon>
        <taxon>Viridiplantae</taxon>
        <taxon>Streptophyta</taxon>
        <taxon>Embryophyta</taxon>
        <taxon>Tracheophyta</taxon>
        <taxon>Spermatophyta</taxon>
        <taxon>Magnoliopsida</taxon>
        <taxon>eudicotyledons</taxon>
        <taxon>Gunneridae</taxon>
        <taxon>Pentapetalae</taxon>
        <taxon>rosids</taxon>
        <taxon>malvids</taxon>
        <taxon>Malvales</taxon>
        <taxon>Malvaceae</taxon>
        <taxon>Malvoideae</taxon>
        <taxon>Gossypium</taxon>
    </lineage>
</organism>
<feature type="region of interest" description="Disordered" evidence="1">
    <location>
        <begin position="1"/>
        <end position="36"/>
    </location>
</feature>